<accession>A0A839GX37</accession>
<dbReference type="RefSeq" id="WP_182513555.1">
    <property type="nucleotide sequence ID" value="NZ_JACJIQ010000012.1"/>
</dbReference>
<dbReference type="AlphaFoldDB" id="A0A839GX37"/>
<organism evidence="1 2">
    <name type="scientific">Rufibacter quisquiliarum</name>
    <dbReference type="NCBI Taxonomy" id="1549639"/>
    <lineage>
        <taxon>Bacteria</taxon>
        <taxon>Pseudomonadati</taxon>
        <taxon>Bacteroidota</taxon>
        <taxon>Cytophagia</taxon>
        <taxon>Cytophagales</taxon>
        <taxon>Hymenobacteraceae</taxon>
        <taxon>Rufibacter</taxon>
    </lineage>
</organism>
<keyword evidence="2" id="KW-1185">Reference proteome</keyword>
<evidence type="ECO:0000313" key="1">
    <source>
        <dbReference type="EMBL" id="MBA9078291.1"/>
    </source>
</evidence>
<name>A0A839GX37_9BACT</name>
<reference evidence="1 2" key="1">
    <citation type="submission" date="2020-08" db="EMBL/GenBank/DDBJ databases">
        <title>Genomic Encyclopedia of Type Strains, Phase IV (KMG-IV): sequencing the most valuable type-strain genomes for metagenomic binning, comparative biology and taxonomic classification.</title>
        <authorList>
            <person name="Goeker M."/>
        </authorList>
    </citation>
    <scope>NUCLEOTIDE SEQUENCE [LARGE SCALE GENOMIC DNA]</scope>
    <source>
        <strain evidence="1 2">DSM 29854</strain>
    </source>
</reference>
<dbReference type="EMBL" id="JACJIQ010000012">
    <property type="protein sequence ID" value="MBA9078291.1"/>
    <property type="molecule type" value="Genomic_DNA"/>
</dbReference>
<dbReference type="Proteomes" id="UP000563094">
    <property type="component" value="Unassembled WGS sequence"/>
</dbReference>
<comment type="caution">
    <text evidence="1">The sequence shown here is derived from an EMBL/GenBank/DDBJ whole genome shotgun (WGS) entry which is preliminary data.</text>
</comment>
<protein>
    <submittedName>
        <fullName evidence="1">Uncharacterized protein</fullName>
    </submittedName>
</protein>
<evidence type="ECO:0000313" key="2">
    <source>
        <dbReference type="Proteomes" id="UP000563094"/>
    </source>
</evidence>
<gene>
    <name evidence="1" type="ORF">FHS90_003017</name>
</gene>
<sequence length="95" mass="10938">MDQNYTSQELAKRLHDLTHRLPGFKYCNAETQTTVVADGQEWHWVKLSFWAIKGLRSVGHVPFKTQQEAIDNAFLELEAVMKRASRIPHFKAQAA</sequence>
<proteinExistence type="predicted"/>